<dbReference type="CDD" id="cd09143">
    <property type="entry name" value="PLDc_vPLD1_2_like_bac_2"/>
    <property type="match status" value="1"/>
</dbReference>
<dbReference type="OrthoDB" id="8828485at2"/>
<dbReference type="GO" id="GO:0009395">
    <property type="term" value="P:phospholipid catabolic process"/>
    <property type="evidence" value="ECO:0007669"/>
    <property type="project" value="TreeGrafter"/>
</dbReference>
<dbReference type="GO" id="GO:0004630">
    <property type="term" value="F:phospholipase D activity"/>
    <property type="evidence" value="ECO:0007669"/>
    <property type="project" value="UniProtKB-EC"/>
</dbReference>
<organism evidence="7 8">
    <name type="scientific">Desulfuromonas soudanensis</name>
    <dbReference type="NCBI Taxonomy" id="1603606"/>
    <lineage>
        <taxon>Bacteria</taxon>
        <taxon>Pseudomonadati</taxon>
        <taxon>Thermodesulfobacteriota</taxon>
        <taxon>Desulfuromonadia</taxon>
        <taxon>Desulfuromonadales</taxon>
        <taxon>Desulfuromonadaceae</taxon>
        <taxon>Desulfuromonas</taxon>
    </lineage>
</organism>
<feature type="transmembrane region" description="Helical" evidence="5">
    <location>
        <begin position="607"/>
        <end position="627"/>
    </location>
</feature>
<evidence type="ECO:0000256" key="1">
    <source>
        <dbReference type="ARBA" id="ARBA00000798"/>
    </source>
</evidence>
<feature type="transmembrane region" description="Helical" evidence="5">
    <location>
        <begin position="529"/>
        <end position="555"/>
    </location>
</feature>
<dbReference type="PROSITE" id="PS50035">
    <property type="entry name" value="PLD"/>
    <property type="match status" value="2"/>
</dbReference>
<evidence type="ECO:0000256" key="5">
    <source>
        <dbReference type="SAM" id="Phobius"/>
    </source>
</evidence>
<feature type="domain" description="PLD phosphodiesterase" evidence="6">
    <location>
        <begin position="123"/>
        <end position="150"/>
    </location>
</feature>
<dbReference type="PANTHER" id="PTHR18896">
    <property type="entry name" value="PHOSPHOLIPASE D"/>
    <property type="match status" value="1"/>
</dbReference>
<evidence type="ECO:0000256" key="4">
    <source>
        <dbReference type="ARBA" id="ARBA00023098"/>
    </source>
</evidence>
<keyword evidence="8" id="KW-1185">Reference proteome</keyword>
<dbReference type="RefSeq" id="WP_053549444.1">
    <property type="nucleotide sequence ID" value="NZ_CP010802.1"/>
</dbReference>
<dbReference type="InterPro" id="IPR025202">
    <property type="entry name" value="PLD-like_dom"/>
</dbReference>
<keyword evidence="5" id="KW-0812">Transmembrane</keyword>
<keyword evidence="5" id="KW-1133">Transmembrane helix</keyword>
<reference evidence="7 8" key="1">
    <citation type="submission" date="2015-07" db="EMBL/GenBank/DDBJ databases">
        <title>Isolation and Genomic Characterization of a Novel Halophilic Metal-Reducing Deltaproteobacterium from the Deep Subsurface.</title>
        <authorList>
            <person name="Badalamenti J.P."/>
            <person name="Summers Z.M."/>
            <person name="Gralnick J.A."/>
            <person name="Bond D.R."/>
        </authorList>
    </citation>
    <scope>NUCLEOTIDE SEQUENCE [LARGE SCALE GENOMIC DNA]</scope>
    <source>
        <strain evidence="7 8">WTL</strain>
    </source>
</reference>
<evidence type="ECO:0000256" key="2">
    <source>
        <dbReference type="ARBA" id="ARBA00022737"/>
    </source>
</evidence>
<evidence type="ECO:0000313" key="7">
    <source>
        <dbReference type="EMBL" id="ALC15219.1"/>
    </source>
</evidence>
<evidence type="ECO:0000259" key="6">
    <source>
        <dbReference type="PROSITE" id="PS50035"/>
    </source>
</evidence>
<feature type="transmembrane region" description="Helical" evidence="5">
    <location>
        <begin position="482"/>
        <end position="501"/>
    </location>
</feature>
<dbReference type="Gene3D" id="3.30.870.10">
    <property type="entry name" value="Endonuclease Chain A"/>
    <property type="match status" value="2"/>
</dbReference>
<dbReference type="AlphaFoldDB" id="A0A0M3QEX0"/>
<protein>
    <submittedName>
        <fullName evidence="7">Phosphatidylserine/phosphatidylglycerophosphate/ cardiolipin synthase</fullName>
    </submittedName>
</protein>
<gene>
    <name evidence="7" type="ORF">DSOUD_0424</name>
</gene>
<accession>A0A0M3QEX0</accession>
<dbReference type="Pfam" id="PF13091">
    <property type="entry name" value="PLDc_2"/>
    <property type="match status" value="1"/>
</dbReference>
<dbReference type="KEGG" id="des:DSOUD_0424"/>
<dbReference type="STRING" id="1603606.DSOUD_0424"/>
<dbReference type="InterPro" id="IPR001736">
    <property type="entry name" value="PLipase_D/transphosphatidylase"/>
</dbReference>
<dbReference type="SUPFAM" id="SSF56024">
    <property type="entry name" value="Phospholipase D/nuclease"/>
    <property type="match status" value="2"/>
</dbReference>
<keyword evidence="4" id="KW-0443">Lipid metabolism</keyword>
<dbReference type="Pfam" id="PF09335">
    <property type="entry name" value="VTT_dom"/>
    <property type="match status" value="1"/>
</dbReference>
<dbReference type="InterPro" id="IPR032816">
    <property type="entry name" value="VTT_dom"/>
</dbReference>
<dbReference type="CDD" id="cd09140">
    <property type="entry name" value="PLDc_vPLD1_2_like_bac_1"/>
    <property type="match status" value="1"/>
</dbReference>
<evidence type="ECO:0000313" key="8">
    <source>
        <dbReference type="Proteomes" id="UP000057158"/>
    </source>
</evidence>
<dbReference type="PATRIC" id="fig|1603606.3.peg.460"/>
<dbReference type="Proteomes" id="UP000057158">
    <property type="component" value="Chromosome"/>
</dbReference>
<dbReference type="Pfam" id="PF00614">
    <property type="entry name" value="PLDc"/>
    <property type="match status" value="1"/>
</dbReference>
<dbReference type="SMART" id="SM00155">
    <property type="entry name" value="PLDc"/>
    <property type="match status" value="2"/>
</dbReference>
<dbReference type="EMBL" id="CP010802">
    <property type="protein sequence ID" value="ALC15219.1"/>
    <property type="molecule type" value="Genomic_DNA"/>
</dbReference>
<sequence>MFFRQSENCWQVAEADRISFLVDGDAYYGALADVCEAARQTIYIVGWDIDSRICLRRGPKAKKENLGRFLDRLAREKPGLQIYILEWDFAMLYALERELWPLLNLGWQHHEQVHFELDDRHPVGASHHQKIVVVDDRVAFVGGLDLASRRWDTSEHRPDLPERNDAGDTYRPFHDIQMMVDGAVATKLGELVRRRWDLATGDLLPAPSPEGTDPWPAGIRPDLEKTAVAILRTEPGYDGEPVVREIERFYTDAIARAETFIYIENQYLTSHLIGEALEESLKKEDGPEVLIVLPRNCSGWLEENTMGSLRQRLLNRLRQADRHGRLKVCFPHRADLSPEFINVHSKTLVVDEALLTIGSANLSNRSLGFDTECNLALFSSDRGPVSKGIAQFRNRLLAEHLGTDPERVAETLSRTGSLLATLEALNKGDHFLQELPEAEPPADLTASEIADPERPVGLDRLIEHLGIATDPGEGEKDLRSKAWRFAAVVALAMLLAVLWRWSPLKEWLTLEALLDLAGRIRRSPLSVPILLAVYVLGSCLMVPVTLMILATALTFGPFQGFTLALAGSLLGGLASYLLGRLLGRDVVRKLAGKKLNRLSRKLARRGWLAVALVRVVPIAPFTVVNMIAGSTHISARSFLLGTAIGMGPGILAIILFGKGLEQALRDPDWETLTLAAIALVAALLILFFAKLFLVRKDESRDE</sequence>
<name>A0A0M3QEX0_9BACT</name>
<dbReference type="InterPro" id="IPR015679">
    <property type="entry name" value="PLipase_D_fam"/>
</dbReference>
<keyword evidence="5" id="KW-0472">Membrane</keyword>
<keyword evidence="2" id="KW-0677">Repeat</keyword>
<comment type="catalytic activity">
    <reaction evidence="1">
        <text>a 1,2-diacyl-sn-glycero-3-phosphocholine + H2O = a 1,2-diacyl-sn-glycero-3-phosphate + choline + H(+)</text>
        <dbReference type="Rhea" id="RHEA:14445"/>
        <dbReference type="ChEBI" id="CHEBI:15354"/>
        <dbReference type="ChEBI" id="CHEBI:15377"/>
        <dbReference type="ChEBI" id="CHEBI:15378"/>
        <dbReference type="ChEBI" id="CHEBI:57643"/>
        <dbReference type="ChEBI" id="CHEBI:58608"/>
        <dbReference type="EC" id="3.1.4.4"/>
    </reaction>
</comment>
<feature type="transmembrane region" description="Helical" evidence="5">
    <location>
        <begin position="639"/>
        <end position="660"/>
    </location>
</feature>
<feature type="domain" description="PLD phosphodiesterase" evidence="6">
    <location>
        <begin position="344"/>
        <end position="366"/>
    </location>
</feature>
<proteinExistence type="predicted"/>
<feature type="transmembrane region" description="Helical" evidence="5">
    <location>
        <begin position="561"/>
        <end position="579"/>
    </location>
</feature>
<dbReference type="PANTHER" id="PTHR18896:SF76">
    <property type="entry name" value="PHOSPHOLIPASE"/>
    <property type="match status" value="1"/>
</dbReference>
<keyword evidence="3" id="KW-0378">Hydrolase</keyword>
<evidence type="ECO:0000256" key="3">
    <source>
        <dbReference type="ARBA" id="ARBA00022801"/>
    </source>
</evidence>
<feature type="transmembrane region" description="Helical" evidence="5">
    <location>
        <begin position="672"/>
        <end position="693"/>
    </location>
</feature>